<dbReference type="GO" id="GO:0008235">
    <property type="term" value="F:metalloexopeptidase activity"/>
    <property type="evidence" value="ECO:0007669"/>
    <property type="project" value="InterPro"/>
</dbReference>
<protein>
    <submittedName>
        <fullName evidence="8">Peptidase M28</fullName>
    </submittedName>
</protein>
<feature type="domain" description="Peptidase M28" evidence="7">
    <location>
        <begin position="307"/>
        <end position="515"/>
    </location>
</feature>
<dbReference type="AlphaFoldDB" id="A0A3E2BP23"/>
<evidence type="ECO:0000256" key="2">
    <source>
        <dbReference type="ARBA" id="ARBA00022670"/>
    </source>
</evidence>
<keyword evidence="2" id="KW-0645">Protease</keyword>
<dbReference type="GO" id="GO:0004177">
    <property type="term" value="F:aminopeptidase activity"/>
    <property type="evidence" value="ECO:0007669"/>
    <property type="project" value="UniProtKB-KW"/>
</dbReference>
<sequence>MNLSGKNHPKAKAILIALLTTSFLFSFISGCRREKPVAEITAEELRAHIRILSDDIYEGRGLGNRGIELAAAYQEDFFKQFGLQPFLGDSYRQVFTLVGVQPDLKASLEVIPGRLRQAAEVIKPVLLEDFVIKSERQDCPPEVTTELVYCGYLVQAPERQWDDLKGYDVKGKVLLVEINEPGNYPGGIFDGEDMNYYGRWIYKFEKATELGAAGVLIIHNDRGATYGWSVVRNSWAKESFFLPEKKRTLFFQGWVTGPTAERIFAAAGLDRQKLLAEAEKPDFSPRPLGLSVRVRQSPTFREVRAENVVGWLRSNRPEARNKYAIISAHYDHLGKDPNLQGDQVYNGAVDNCSATACLLALAGYYSQFKGDLPLNLVFAAVTAEEQNLLGSDFLASHLPVPNSSVLANLNFEMSNVWGETEDVYAIGARFSDLDDICRQAAEKLGYRYTPERGGNYGFFFRSDQLSFARHGIPAVWLHEGVVARGPDPDRVLRKAEEYQKLHYHQVTDEFQEDWDMGGALQLLRWAREIIDLLGRQEKLPQFRADSSFQRPVSE</sequence>
<dbReference type="EMBL" id="QUAH01000003">
    <property type="protein sequence ID" value="RFT16464.1"/>
    <property type="molecule type" value="Genomic_DNA"/>
</dbReference>
<proteinExistence type="predicted"/>
<evidence type="ECO:0000313" key="9">
    <source>
        <dbReference type="Proteomes" id="UP000257323"/>
    </source>
</evidence>
<evidence type="ECO:0000313" key="8">
    <source>
        <dbReference type="EMBL" id="RFT16464.1"/>
    </source>
</evidence>
<keyword evidence="5" id="KW-0378">Hydrolase</keyword>
<dbReference type="Pfam" id="PF04389">
    <property type="entry name" value="Peptidase_M28"/>
    <property type="match status" value="1"/>
</dbReference>
<comment type="caution">
    <text evidence="8">The sequence shown here is derived from an EMBL/GenBank/DDBJ whole genome shotgun (WGS) entry which is preliminary data.</text>
</comment>
<evidence type="ECO:0000256" key="3">
    <source>
        <dbReference type="ARBA" id="ARBA00022723"/>
    </source>
</evidence>
<evidence type="ECO:0000256" key="4">
    <source>
        <dbReference type="ARBA" id="ARBA00022729"/>
    </source>
</evidence>
<evidence type="ECO:0000259" key="7">
    <source>
        <dbReference type="Pfam" id="PF04389"/>
    </source>
</evidence>
<dbReference type="Gene3D" id="3.50.30.30">
    <property type="match status" value="1"/>
</dbReference>
<organism evidence="8 9">
    <name type="scientific">Candidatus Saccharicenans subterraneus</name>
    <dbReference type="NCBI Taxonomy" id="2508984"/>
    <lineage>
        <taxon>Bacteria</taxon>
        <taxon>Candidatus Aminicenantota</taxon>
        <taxon>Candidatus Aminicenantia</taxon>
        <taxon>Candidatus Aminicenantales</taxon>
        <taxon>Candidatus Saccharicenantaceae</taxon>
        <taxon>Candidatus Saccharicenans</taxon>
    </lineage>
</organism>
<dbReference type="SUPFAM" id="SSF52025">
    <property type="entry name" value="PA domain"/>
    <property type="match status" value="1"/>
</dbReference>
<name>A0A3E2BP23_9BACT</name>
<keyword evidence="4" id="KW-0732">Signal</keyword>
<gene>
    <name evidence="8" type="ORF">OP8BY_1642</name>
</gene>
<accession>A0A3E2BP23</accession>
<keyword evidence="3" id="KW-0479">Metal-binding</keyword>
<dbReference type="InterPro" id="IPR046450">
    <property type="entry name" value="PA_dom_sf"/>
</dbReference>
<reference evidence="8 9" key="1">
    <citation type="submission" date="2018-08" db="EMBL/GenBank/DDBJ databases">
        <title>Genome analysis of the thermophilic bacterium of the candidate phylum Aminicenantes from deep subsurface aquifer revealed its physiology and ecological role.</title>
        <authorList>
            <person name="Kadnikov V.V."/>
            <person name="Mardanov A.V."/>
            <person name="Beletsky A.V."/>
            <person name="Karnachuk O.V."/>
            <person name="Ravin N.V."/>
        </authorList>
    </citation>
    <scope>NUCLEOTIDE SEQUENCE [LARGE SCALE GENOMIC DNA]</scope>
    <source>
        <strain evidence="8">BY38</strain>
    </source>
</reference>
<keyword evidence="6" id="KW-0862">Zinc</keyword>
<dbReference type="PANTHER" id="PTHR12147:SF56">
    <property type="entry name" value="AMINOPEPTIDASE YDR415C-RELATED"/>
    <property type="match status" value="1"/>
</dbReference>
<dbReference type="GO" id="GO:0046872">
    <property type="term" value="F:metal ion binding"/>
    <property type="evidence" value="ECO:0007669"/>
    <property type="project" value="UniProtKB-KW"/>
</dbReference>
<dbReference type="InterPro" id="IPR007484">
    <property type="entry name" value="Peptidase_M28"/>
</dbReference>
<dbReference type="InterPro" id="IPR045175">
    <property type="entry name" value="M28_fam"/>
</dbReference>
<dbReference type="SUPFAM" id="SSF53187">
    <property type="entry name" value="Zn-dependent exopeptidases"/>
    <property type="match status" value="1"/>
</dbReference>
<dbReference type="GO" id="GO:0006508">
    <property type="term" value="P:proteolysis"/>
    <property type="evidence" value="ECO:0007669"/>
    <property type="project" value="UniProtKB-KW"/>
</dbReference>
<evidence type="ECO:0000256" key="1">
    <source>
        <dbReference type="ARBA" id="ARBA00022438"/>
    </source>
</evidence>
<dbReference type="Proteomes" id="UP000257323">
    <property type="component" value="Unassembled WGS sequence"/>
</dbReference>
<dbReference type="PANTHER" id="PTHR12147">
    <property type="entry name" value="METALLOPEPTIDASE M28 FAMILY MEMBER"/>
    <property type="match status" value="1"/>
</dbReference>
<keyword evidence="1" id="KW-0031">Aminopeptidase</keyword>
<evidence type="ECO:0000256" key="5">
    <source>
        <dbReference type="ARBA" id="ARBA00022801"/>
    </source>
</evidence>
<evidence type="ECO:0000256" key="6">
    <source>
        <dbReference type="ARBA" id="ARBA00022833"/>
    </source>
</evidence>
<dbReference type="PROSITE" id="PS51257">
    <property type="entry name" value="PROKAR_LIPOPROTEIN"/>
    <property type="match status" value="1"/>
</dbReference>
<dbReference type="Gene3D" id="3.40.630.10">
    <property type="entry name" value="Zn peptidases"/>
    <property type="match status" value="1"/>
</dbReference>